<dbReference type="InterPro" id="IPR027417">
    <property type="entry name" value="P-loop_NTPase"/>
</dbReference>
<dbReference type="InterPro" id="IPR002035">
    <property type="entry name" value="VWF_A"/>
</dbReference>
<sequence length="2062" mass="229195">MDPTLTRSKDGHSDEDSAGSALVSPESPESSMSLFDTRPVKLIILRCFLNEESRRISIKPETTFEDVLQELFSLGIGGLIPLEPHFGPHPYWTEARPESLVGSTCQAVYCVSLPSSSSKDYTLGVVRNTLSDFPIAIFHSAQNHYKAISQVVQEASPELANQICSISDFSTNQRVDSHPYDYQDLKERNIKTFPTTFFIINEKEQPDGFISELPPEIIPPFLQGKVIYCQQILNQAALLHLLYSLTKTTRAQHNENVSRAVSNDDQDPNPTKGDHSVDALKFDADSLEIALSLTGQLQLLLDRIAKLVKELDQGNFDEVTISSDIQDFFSALCGDYPGSVAVRHSYQRFNTLFLEAVSTMDLSGRSLDREQSTLSMSMTPALETPFQLLTLNSDWLPSAIKTDKPEVFASSMDLVDQIRGLYRLLDLIQERSTAGMMDKIIVCQESIQKFANIVRPGSYKSETQVDFEGLDQHTIQPRGIYGSASAIVDFLDSVGCMTKEIRLWLLRSRDKDSGISCPALRPGLYLVNPMDSDNNLTYIVFWPEDGTWDDGSSASRNRATFMRYLTKLCDQIDCLVSDEHAGQLVWKDYSSQGSVSDDEYGPVEDRLFEFMVQMTSEEEEESVEAKDGFLMIVSSVGVRQSVHVIFVDRRQGLCKSNRIRITSKSREFANLNTGGSPDSVNTVDNSLIDCHAEVWTRFPVNAAIIKETVTTATRHPRSLLFVSSAEPEAFAPYFENMVRDFEYKTRKPTKNLLRQIAIQTAQEWKVASPKILTSEFQMGDWLVGLFCLIPIHLAVTRLNTLIPLKNGVDSPEFEHGLLGANVAQISEALSFGWYESIFSSYLASKPVKVVTSMGEQSVGKSFALNHFVDTSFAGSAMRRTEGVWLSVTPTHDYLVVAMDFEGVHSIERTVQEDILLVLLNSAISNFILFRNNFALSRDITGLFNSFQSCTKVLDPASNPSLFRSTLAIIIKDVGDYDARDIVKEFQRNFARIVEREQEGNFITMRKMVIIPWPVIESSKFYTYFEGLKGRFNDQEITHPSAGGFLGVLKMLMAKLMANDWGALDQNLAAQRAQFLISLLPNAMAFGATDPENNDPLKNIDTDEQLQNIDSRAVFFVEGAAHPGNGPFSLNSCLCQLRMGWDHFQQRSSIVEVEFLTGYRQYLSAIAEARIDHVQTWINANVARFGEMAEITSLRSNFEQLSKELRMSVILCGSKCSECGLLCLENKRHDGDHDCKTSHKCPELCGFADEHEAAVGCDLPAGHIGRHVCSKTPHLCGIPCQMYGRNGCLTSCAKPMNHEDEEHECAAGMHTCGELCGLVETNGNRLCDRSCTLDCRIPHELHTCDRPLSCPIKCQLCESYCAAGDHFHALQPDAVHLCGQKHDCKHLCEVDGVCEINTTPQSIESTFVGRHETFAYTKYTQEARRLKCIVSLAPDQLTHDGRHVHVNDPNPFHYCEERCKHCGYYCTLPLGHPQAEHSTNHGSMSHTEWFVEGDDDATLEVQGRKYATGDSGAPMLCSLVCETLGRHVHIDTCRPDEDGNCIGAELEHVKRPGEKNDWITHRLFWARSGFKDPYSKEKQDEFVLCDHRCGGPDHDPDTNSGANPSYCTLPLFHGTPDPADVPPLGHISHDGHAYQCKNPALMQRAFHIFFVLDRSGSMTLSDRQPLPGSPATHRIVQHANNRFGAVVSSLYGFWTAREAALRAGASTGQRRDAYSIISFDRNAAVTLSNDMVSDSDQLLDKILGSVNYYGGTNFTVAIHAVQKEMEATWVTERSPVIIFLSDGECDIEDSTIYDICRASVRLGKPLAFHTVSFGQDSRSHYLRRMATIAGEVYDQAPPDPLAPAGVNPCSFSSALDTISLGPEWTYGGETSPAPTDEALGPTPTPDPLAEPGPTVVTVTVTPEPSTTTVYNRGRLSITPWPVIESSRFYNLFNPLKEHFDGQQITHRDAGAFLGVLKMLMAKLKANDWDALGQNLLARPAQLLTTLLPTVLAFGTTDPANNVPLKNYDTGVVLPNADSNAVFFVEGASHPDNGPLSLKDCMDQLLMEWEERQEMLSLPEDGFG</sequence>
<dbReference type="SUPFAM" id="SSF53300">
    <property type="entry name" value="vWA-like"/>
    <property type="match status" value="1"/>
</dbReference>
<accession>A0A0C2WUG6</accession>
<name>A0A0C2WUG6_SERVB</name>
<protein>
    <recommendedName>
        <fullName evidence="2">VWFA domain-containing protein</fullName>
    </recommendedName>
</protein>
<dbReference type="SUPFAM" id="SSF52540">
    <property type="entry name" value="P-loop containing nucleoside triphosphate hydrolases"/>
    <property type="match status" value="1"/>
</dbReference>
<dbReference type="PANTHER" id="PTHR22796">
    <property type="entry name" value="URG4-RELATED"/>
    <property type="match status" value="1"/>
</dbReference>
<reference evidence="3 4" key="1">
    <citation type="submission" date="2014-04" db="EMBL/GenBank/DDBJ databases">
        <authorList>
            <consortium name="DOE Joint Genome Institute"/>
            <person name="Kuo A."/>
            <person name="Zuccaro A."/>
            <person name="Kohler A."/>
            <person name="Nagy L.G."/>
            <person name="Floudas D."/>
            <person name="Copeland A."/>
            <person name="Barry K.W."/>
            <person name="Cichocki N."/>
            <person name="Veneault-Fourrey C."/>
            <person name="LaButti K."/>
            <person name="Lindquist E.A."/>
            <person name="Lipzen A."/>
            <person name="Lundell T."/>
            <person name="Morin E."/>
            <person name="Murat C."/>
            <person name="Sun H."/>
            <person name="Tunlid A."/>
            <person name="Henrissat B."/>
            <person name="Grigoriev I.V."/>
            <person name="Hibbett D.S."/>
            <person name="Martin F."/>
            <person name="Nordberg H.P."/>
            <person name="Cantor M.N."/>
            <person name="Hua S.X."/>
        </authorList>
    </citation>
    <scope>NUCLEOTIDE SEQUENCE [LARGE SCALE GENOMIC DNA]</scope>
    <source>
        <strain evidence="3 4">MAFF 305830</strain>
    </source>
</reference>
<dbReference type="EMBL" id="KN824395">
    <property type="protein sequence ID" value="KIM21042.1"/>
    <property type="molecule type" value="Genomic_DNA"/>
</dbReference>
<dbReference type="PROSITE" id="PS50234">
    <property type="entry name" value="VWFA"/>
    <property type="match status" value="1"/>
</dbReference>
<dbReference type="CDD" id="cd00198">
    <property type="entry name" value="vWFA"/>
    <property type="match status" value="1"/>
</dbReference>
<proteinExistence type="predicted"/>
<dbReference type="Pfam" id="PF13519">
    <property type="entry name" value="VWA_2"/>
    <property type="match status" value="1"/>
</dbReference>
<dbReference type="HOGENOM" id="CLU_232958_0_0_1"/>
<evidence type="ECO:0000313" key="3">
    <source>
        <dbReference type="EMBL" id="KIM21042.1"/>
    </source>
</evidence>
<reference evidence="4" key="2">
    <citation type="submission" date="2015-01" db="EMBL/GenBank/DDBJ databases">
        <title>Evolutionary Origins and Diversification of the Mycorrhizal Mutualists.</title>
        <authorList>
            <consortium name="DOE Joint Genome Institute"/>
            <consortium name="Mycorrhizal Genomics Consortium"/>
            <person name="Kohler A."/>
            <person name="Kuo A."/>
            <person name="Nagy L.G."/>
            <person name="Floudas D."/>
            <person name="Copeland A."/>
            <person name="Barry K.W."/>
            <person name="Cichocki N."/>
            <person name="Veneault-Fourrey C."/>
            <person name="LaButti K."/>
            <person name="Lindquist E.A."/>
            <person name="Lipzen A."/>
            <person name="Lundell T."/>
            <person name="Morin E."/>
            <person name="Murat C."/>
            <person name="Riley R."/>
            <person name="Ohm R."/>
            <person name="Sun H."/>
            <person name="Tunlid A."/>
            <person name="Henrissat B."/>
            <person name="Grigoriev I.V."/>
            <person name="Hibbett D.S."/>
            <person name="Martin F."/>
        </authorList>
    </citation>
    <scope>NUCLEOTIDE SEQUENCE [LARGE SCALE GENOMIC DNA]</scope>
    <source>
        <strain evidence="4">MAFF 305830</strain>
    </source>
</reference>
<dbReference type="SMART" id="SM00327">
    <property type="entry name" value="VWA"/>
    <property type="match status" value="1"/>
</dbReference>
<dbReference type="Gene3D" id="3.40.50.300">
    <property type="entry name" value="P-loop containing nucleotide triphosphate hydrolases"/>
    <property type="match status" value="1"/>
</dbReference>
<dbReference type="STRING" id="933852.A0A0C2WUG6"/>
<feature type="domain" description="VWFA" evidence="2">
    <location>
        <begin position="1646"/>
        <end position="1854"/>
    </location>
</feature>
<feature type="region of interest" description="Disordered" evidence="1">
    <location>
        <begin position="1862"/>
        <end position="1889"/>
    </location>
</feature>
<gene>
    <name evidence="3" type="ORF">M408DRAFT_29857</name>
</gene>
<feature type="region of interest" description="Disordered" evidence="1">
    <location>
        <begin position="1"/>
        <end position="33"/>
    </location>
</feature>
<keyword evidence="4" id="KW-1185">Reference proteome</keyword>
<dbReference type="InterPro" id="IPR036465">
    <property type="entry name" value="vWFA_dom_sf"/>
</dbReference>
<feature type="region of interest" description="Disordered" evidence="1">
    <location>
        <begin position="255"/>
        <end position="274"/>
    </location>
</feature>
<evidence type="ECO:0000313" key="4">
    <source>
        <dbReference type="Proteomes" id="UP000054097"/>
    </source>
</evidence>
<dbReference type="Proteomes" id="UP000054097">
    <property type="component" value="Unassembled WGS sequence"/>
</dbReference>
<evidence type="ECO:0000259" key="2">
    <source>
        <dbReference type="PROSITE" id="PS50234"/>
    </source>
</evidence>
<evidence type="ECO:0000256" key="1">
    <source>
        <dbReference type="SAM" id="MobiDB-lite"/>
    </source>
</evidence>
<organism evidence="3 4">
    <name type="scientific">Serendipita vermifera MAFF 305830</name>
    <dbReference type="NCBI Taxonomy" id="933852"/>
    <lineage>
        <taxon>Eukaryota</taxon>
        <taxon>Fungi</taxon>
        <taxon>Dikarya</taxon>
        <taxon>Basidiomycota</taxon>
        <taxon>Agaricomycotina</taxon>
        <taxon>Agaricomycetes</taxon>
        <taxon>Sebacinales</taxon>
        <taxon>Serendipitaceae</taxon>
        <taxon>Serendipita</taxon>
    </lineage>
</organism>
<dbReference type="Gene3D" id="3.40.50.410">
    <property type="entry name" value="von Willebrand factor, type A domain"/>
    <property type="match status" value="1"/>
</dbReference>
<dbReference type="OrthoDB" id="2343366at2759"/>
<dbReference type="PANTHER" id="PTHR22796:SF1">
    <property type="entry name" value="VWFA DOMAIN-CONTAINING PROTEIN"/>
    <property type="match status" value="1"/>
</dbReference>